<keyword evidence="1" id="KW-0479">Metal-binding</keyword>
<protein>
    <recommendedName>
        <fullName evidence="5">Non-haem dioxygenase N-terminal domain-containing protein</fullName>
    </recommendedName>
</protein>
<dbReference type="EMBL" id="JACEIK010027942">
    <property type="protein sequence ID" value="MCE5166635.1"/>
    <property type="molecule type" value="Genomic_DNA"/>
</dbReference>
<evidence type="ECO:0000256" key="1">
    <source>
        <dbReference type="ARBA" id="ARBA00022723"/>
    </source>
</evidence>
<dbReference type="Gene3D" id="2.60.120.330">
    <property type="entry name" value="B-lactam Antibiotic, Isopenicillin N Synthase, Chain"/>
    <property type="match status" value="2"/>
</dbReference>
<evidence type="ECO:0000256" key="4">
    <source>
        <dbReference type="ARBA" id="ARBA00023004"/>
    </source>
</evidence>
<feature type="non-terminal residue" evidence="6">
    <location>
        <position position="234"/>
    </location>
</feature>
<gene>
    <name evidence="6" type="ORF">HAX54_023076</name>
</gene>
<dbReference type="SUPFAM" id="SSF51197">
    <property type="entry name" value="Clavaminate synthase-like"/>
    <property type="match status" value="1"/>
</dbReference>
<feature type="domain" description="Non-haem dioxygenase N-terminal" evidence="5">
    <location>
        <begin position="61"/>
        <end position="167"/>
    </location>
</feature>
<evidence type="ECO:0000259" key="5">
    <source>
        <dbReference type="Pfam" id="PF14226"/>
    </source>
</evidence>
<proteinExistence type="predicted"/>
<dbReference type="PANTHER" id="PTHR10209:SF859">
    <property type="entry name" value="OS03G0690500 PROTEIN"/>
    <property type="match status" value="1"/>
</dbReference>
<organism evidence="6 7">
    <name type="scientific">Datura stramonium</name>
    <name type="common">Jimsonweed</name>
    <name type="synonym">Common thornapple</name>
    <dbReference type="NCBI Taxonomy" id="4076"/>
    <lineage>
        <taxon>Eukaryota</taxon>
        <taxon>Viridiplantae</taxon>
        <taxon>Streptophyta</taxon>
        <taxon>Embryophyta</taxon>
        <taxon>Tracheophyta</taxon>
        <taxon>Spermatophyta</taxon>
        <taxon>Magnoliopsida</taxon>
        <taxon>eudicotyledons</taxon>
        <taxon>Gunneridae</taxon>
        <taxon>Pentapetalae</taxon>
        <taxon>asterids</taxon>
        <taxon>lamiids</taxon>
        <taxon>Solanales</taxon>
        <taxon>Solanaceae</taxon>
        <taxon>Solanoideae</taxon>
        <taxon>Datureae</taxon>
        <taxon>Datura</taxon>
    </lineage>
</organism>
<sequence>KVEEEATSDYDRLLELKAFDDTKAGVKGLVDAGATKIPRMFVNDQVKTYHELNYETLRFEVPIINFEDIDKDSARRAEIIKEISDACEKWGFFQMVNHGTPAQVIDQMIDGVRNFFEQDLEVKRQFYSRDFTKKFIHNSNFDLYTAPTSNWRDTFSCVVAPDPPDPQELPTLITNDKFKSVQHRAIAKKIGPRISVASFFRTHFNEASTSKVYGPIKELLSEENPQIYRDIAIK</sequence>
<evidence type="ECO:0000313" key="6">
    <source>
        <dbReference type="EMBL" id="MCE5166635.1"/>
    </source>
</evidence>
<keyword evidence="7" id="KW-1185">Reference proteome</keyword>
<feature type="non-terminal residue" evidence="6">
    <location>
        <position position="1"/>
    </location>
</feature>
<keyword evidence="4" id="KW-0408">Iron</keyword>
<evidence type="ECO:0000256" key="2">
    <source>
        <dbReference type="ARBA" id="ARBA00022896"/>
    </source>
</evidence>
<dbReference type="InterPro" id="IPR027443">
    <property type="entry name" value="IPNS-like_sf"/>
</dbReference>
<keyword evidence="2" id="KW-0847">Vitamin C</keyword>
<name>A0ABS8Y7M5_DATST</name>
<evidence type="ECO:0000313" key="7">
    <source>
        <dbReference type="Proteomes" id="UP000823775"/>
    </source>
</evidence>
<reference evidence="6 7" key="1">
    <citation type="journal article" date="2021" name="BMC Genomics">
        <title>Datura genome reveals duplications of psychoactive alkaloid biosynthetic genes and high mutation rate following tissue culture.</title>
        <authorList>
            <person name="Rajewski A."/>
            <person name="Carter-House D."/>
            <person name="Stajich J."/>
            <person name="Litt A."/>
        </authorList>
    </citation>
    <scope>NUCLEOTIDE SEQUENCE [LARGE SCALE GENOMIC DNA]</scope>
    <source>
        <strain evidence="6">AR-01</strain>
    </source>
</reference>
<dbReference type="InterPro" id="IPR026992">
    <property type="entry name" value="DIOX_N"/>
</dbReference>
<dbReference type="PANTHER" id="PTHR10209">
    <property type="entry name" value="OXIDOREDUCTASE, 2OG-FE II OXYGENASE FAMILY PROTEIN"/>
    <property type="match status" value="1"/>
</dbReference>
<evidence type="ECO:0000256" key="3">
    <source>
        <dbReference type="ARBA" id="ARBA00023002"/>
    </source>
</evidence>
<comment type="caution">
    <text evidence="6">The sequence shown here is derived from an EMBL/GenBank/DDBJ whole genome shotgun (WGS) entry which is preliminary data.</text>
</comment>
<accession>A0ABS8Y7M5</accession>
<keyword evidence="3" id="KW-0560">Oxidoreductase</keyword>
<dbReference type="Pfam" id="PF14226">
    <property type="entry name" value="DIOX_N"/>
    <property type="match status" value="1"/>
</dbReference>
<dbReference type="Proteomes" id="UP000823775">
    <property type="component" value="Unassembled WGS sequence"/>
</dbReference>